<keyword evidence="1" id="KW-0175">Coiled coil</keyword>
<name>A0A8S0W107_CYCAE</name>
<accession>A0A8S0W107</accession>
<dbReference type="OrthoDB" id="5424209at2759"/>
<evidence type="ECO:0000313" key="2">
    <source>
        <dbReference type="EMBL" id="CAA7258595.1"/>
    </source>
</evidence>
<organism evidence="2 3">
    <name type="scientific">Cyclocybe aegerita</name>
    <name type="common">Black poplar mushroom</name>
    <name type="synonym">Agrocybe aegerita</name>
    <dbReference type="NCBI Taxonomy" id="1973307"/>
    <lineage>
        <taxon>Eukaryota</taxon>
        <taxon>Fungi</taxon>
        <taxon>Dikarya</taxon>
        <taxon>Basidiomycota</taxon>
        <taxon>Agaricomycotina</taxon>
        <taxon>Agaricomycetes</taxon>
        <taxon>Agaricomycetidae</taxon>
        <taxon>Agaricales</taxon>
        <taxon>Agaricineae</taxon>
        <taxon>Bolbitiaceae</taxon>
        <taxon>Cyclocybe</taxon>
    </lineage>
</organism>
<gene>
    <name evidence="2" type="ORF">AAE3_LOCUS1144</name>
</gene>
<evidence type="ECO:0000256" key="1">
    <source>
        <dbReference type="SAM" id="Coils"/>
    </source>
</evidence>
<keyword evidence="3" id="KW-1185">Reference proteome</keyword>
<dbReference type="AlphaFoldDB" id="A0A8S0W107"/>
<comment type="caution">
    <text evidence="2">The sequence shown here is derived from an EMBL/GenBank/DDBJ whole genome shotgun (WGS) entry which is preliminary data.</text>
</comment>
<proteinExistence type="predicted"/>
<protein>
    <submittedName>
        <fullName evidence="2">Uncharacterized protein</fullName>
    </submittedName>
</protein>
<evidence type="ECO:0000313" key="3">
    <source>
        <dbReference type="Proteomes" id="UP000467700"/>
    </source>
</evidence>
<reference evidence="2 3" key="1">
    <citation type="submission" date="2020-01" db="EMBL/GenBank/DDBJ databases">
        <authorList>
            <person name="Gupta K D."/>
        </authorList>
    </citation>
    <scope>NUCLEOTIDE SEQUENCE [LARGE SCALE GENOMIC DNA]</scope>
</reference>
<feature type="coiled-coil region" evidence="1">
    <location>
        <begin position="248"/>
        <end position="308"/>
    </location>
</feature>
<dbReference type="EMBL" id="CACVBS010000002">
    <property type="protein sequence ID" value="CAA7258595.1"/>
    <property type="molecule type" value="Genomic_DNA"/>
</dbReference>
<dbReference type="Proteomes" id="UP000467700">
    <property type="component" value="Unassembled WGS sequence"/>
</dbReference>
<sequence>MFYYAGVSPTPPKLVYRTGSDKMPWVKPTGQEAYRRLKEARGVFGHKLNTIWNDVGPKVCDLLIAQEVAWTSIDVVRFVTDGDGDEKIKGPVVIWVGVVPGSLDSNNAFDSSKGILDLLAINDVNDVEVEYRESVYTPSVGPALLSSVSNLNTTVDVCGPLTPALGLFIAASDRQDAQGTMGLYFAEGGSSDKVLGLTCHHLLFKTDEKTNFTGAGAPPKHVQLLGTRRFQKLLDDIKLRIGRHGIMLPIHEEEINRLKVKVASMEEAGNVEAAAEASEELEETERQLKKTNKAIEDLERFYEKVKMEWGPPKRRIIGHIRSSPALTFNVGPKGFTEDWGAFELDGSKFKNAFGGNFINLGTEIPSDQFTVKMYPRDDGPTTFKYPSNRLLALRGMITEERMRNPDMLDHDNETCLFVIKNGNATGVTIGRATGIFSFVRSDLSSQGSKEWAIYNYDSKSGVFSARGDSGSIIVDGLGHIGGLLTSGAGKTETSDVTYATPMFWLWPRIKEHFPNAHLNPTTMA</sequence>